<proteinExistence type="predicted"/>
<evidence type="ECO:0000313" key="2">
    <source>
        <dbReference type="Proteomes" id="UP000499080"/>
    </source>
</evidence>
<name>A0A4Y2T8E7_ARAVE</name>
<reference evidence="1 2" key="1">
    <citation type="journal article" date="2019" name="Sci. Rep.">
        <title>Orb-weaving spider Araneus ventricosus genome elucidates the spidroin gene catalogue.</title>
        <authorList>
            <person name="Kono N."/>
            <person name="Nakamura H."/>
            <person name="Ohtoshi R."/>
            <person name="Moran D.A.P."/>
            <person name="Shinohara A."/>
            <person name="Yoshida Y."/>
            <person name="Fujiwara M."/>
            <person name="Mori M."/>
            <person name="Tomita M."/>
            <person name="Arakawa K."/>
        </authorList>
    </citation>
    <scope>NUCLEOTIDE SEQUENCE [LARGE SCALE GENOMIC DNA]</scope>
</reference>
<dbReference type="AlphaFoldDB" id="A0A4Y2T8E7"/>
<evidence type="ECO:0000313" key="1">
    <source>
        <dbReference type="EMBL" id="GBN95365.1"/>
    </source>
</evidence>
<protein>
    <submittedName>
        <fullName evidence="1">Uncharacterized protein</fullName>
    </submittedName>
</protein>
<dbReference type="Proteomes" id="UP000499080">
    <property type="component" value="Unassembled WGS sequence"/>
</dbReference>
<accession>A0A4Y2T8E7</accession>
<gene>
    <name evidence="1" type="ORF">AVEN_126332_1</name>
</gene>
<organism evidence="1 2">
    <name type="scientific">Araneus ventricosus</name>
    <name type="common">Orbweaver spider</name>
    <name type="synonym">Epeira ventricosa</name>
    <dbReference type="NCBI Taxonomy" id="182803"/>
    <lineage>
        <taxon>Eukaryota</taxon>
        <taxon>Metazoa</taxon>
        <taxon>Ecdysozoa</taxon>
        <taxon>Arthropoda</taxon>
        <taxon>Chelicerata</taxon>
        <taxon>Arachnida</taxon>
        <taxon>Araneae</taxon>
        <taxon>Araneomorphae</taxon>
        <taxon>Entelegynae</taxon>
        <taxon>Araneoidea</taxon>
        <taxon>Araneidae</taxon>
        <taxon>Araneus</taxon>
    </lineage>
</organism>
<dbReference type="EMBL" id="BGPR01025997">
    <property type="protein sequence ID" value="GBN95365.1"/>
    <property type="molecule type" value="Genomic_DNA"/>
</dbReference>
<keyword evidence="2" id="KW-1185">Reference proteome</keyword>
<comment type="caution">
    <text evidence="1">The sequence shown here is derived from an EMBL/GenBank/DDBJ whole genome shotgun (WGS) entry which is preliminary data.</text>
</comment>
<sequence length="85" mass="9956">MITSRIQMSTFERTVTFQYPECPSPDTSIFPYQEEGNDMSDLITSRIQMSTFERTVTFQYPECPSPDTSIFPYQEKENGVFRFTT</sequence>